<evidence type="ECO:0000313" key="1">
    <source>
        <dbReference type="EMBL" id="BCJ99166.1"/>
    </source>
</evidence>
<sequence>MRIIGITEIQVNIYKKRFLKLIYSYPPYKNLTKVYHNIEPKYTNSMLNYKCSKNQLGGIL</sequence>
<reference evidence="1 2" key="2">
    <citation type="submission" date="2020-08" db="EMBL/GenBank/DDBJ databases">
        <authorList>
            <person name="Ueki A."/>
            <person name="Tonouchi A."/>
        </authorList>
    </citation>
    <scope>NUCLEOTIDE SEQUENCE [LARGE SCALE GENOMIC DNA]</scope>
    <source>
        <strain evidence="1 2">CTTW</strain>
    </source>
</reference>
<reference evidence="1 2" key="1">
    <citation type="submission" date="2020-08" db="EMBL/GenBank/DDBJ databases">
        <title>Draft genome sequencing of an Anaerocolumna strain isolated from anoxic soil subjected to BSD treatment.</title>
        <authorList>
            <person name="Uek A."/>
            <person name="Tonouchi A."/>
        </authorList>
    </citation>
    <scope>NUCLEOTIDE SEQUENCE [LARGE SCALE GENOMIC DNA]</scope>
    <source>
        <strain evidence="1 2">CTTW</strain>
    </source>
</reference>
<dbReference type="EMBL" id="AP023368">
    <property type="protein sequence ID" value="BCJ99166.1"/>
    <property type="molecule type" value="Genomic_DNA"/>
</dbReference>
<dbReference type="KEGG" id="acht:bsdcttw_22070"/>
<gene>
    <name evidence="1" type="ORF">bsdcttw_22070</name>
</gene>
<keyword evidence="2" id="KW-1185">Reference proteome</keyword>
<organism evidence="1 2">
    <name type="scientific">Anaerocolumna chitinilytica</name>
    <dbReference type="NCBI Taxonomy" id="1727145"/>
    <lineage>
        <taxon>Bacteria</taxon>
        <taxon>Bacillati</taxon>
        <taxon>Bacillota</taxon>
        <taxon>Clostridia</taxon>
        <taxon>Lachnospirales</taxon>
        <taxon>Lachnospiraceae</taxon>
        <taxon>Anaerocolumna</taxon>
    </lineage>
</organism>
<dbReference type="Proteomes" id="UP000515703">
    <property type="component" value="Chromosome"/>
</dbReference>
<evidence type="ECO:0000313" key="2">
    <source>
        <dbReference type="Proteomes" id="UP000515703"/>
    </source>
</evidence>
<dbReference type="AlphaFoldDB" id="A0A7I8DSB1"/>
<name>A0A7I8DSB1_9FIRM</name>
<protein>
    <submittedName>
        <fullName evidence="1">Uncharacterized protein</fullName>
    </submittedName>
</protein>
<accession>A0A7I8DSB1</accession>
<proteinExistence type="predicted"/>